<comment type="subcellular location">
    <subcellularLocation>
        <location evidence="1">Cytoplasm</location>
    </subcellularLocation>
</comment>
<keyword evidence="5" id="KW-0175">Coiled coil</keyword>
<dbReference type="InterPro" id="IPR027640">
    <property type="entry name" value="Kinesin-like_fam"/>
</dbReference>
<dbReference type="InterPro" id="IPR036961">
    <property type="entry name" value="Kinesin_motor_dom_sf"/>
</dbReference>
<dbReference type="GO" id="GO:0051231">
    <property type="term" value="P:spindle elongation"/>
    <property type="evidence" value="ECO:0007669"/>
    <property type="project" value="TreeGrafter"/>
</dbReference>
<reference evidence="8" key="1">
    <citation type="journal article" date="2020" name="Fungal Divers.">
        <title>Resolving the Mortierellaceae phylogeny through synthesis of multi-gene phylogenetics and phylogenomics.</title>
        <authorList>
            <person name="Vandepol N."/>
            <person name="Liber J."/>
            <person name="Desiro A."/>
            <person name="Na H."/>
            <person name="Kennedy M."/>
            <person name="Barry K."/>
            <person name="Grigoriev I.V."/>
            <person name="Miller A.N."/>
            <person name="O'Donnell K."/>
            <person name="Stajich J.E."/>
            <person name="Bonito G."/>
        </authorList>
    </citation>
    <scope>NUCLEOTIDE SEQUENCE</scope>
    <source>
        <strain evidence="8">NRRL 2591</strain>
    </source>
</reference>
<keyword evidence="2" id="KW-0963">Cytoplasm</keyword>
<dbReference type="AlphaFoldDB" id="A0A9P6FBG9"/>
<evidence type="ECO:0000256" key="2">
    <source>
        <dbReference type="ARBA" id="ARBA00022490"/>
    </source>
</evidence>
<dbReference type="PROSITE" id="PS50067">
    <property type="entry name" value="KINESIN_MOTOR_2"/>
    <property type="match status" value="1"/>
</dbReference>
<evidence type="ECO:0000256" key="4">
    <source>
        <dbReference type="ARBA" id="ARBA00022840"/>
    </source>
</evidence>
<dbReference type="GO" id="GO:0007018">
    <property type="term" value="P:microtubule-based movement"/>
    <property type="evidence" value="ECO:0007669"/>
    <property type="project" value="InterPro"/>
</dbReference>
<protein>
    <recommendedName>
        <fullName evidence="7">Kinesin motor domain-containing protein</fullName>
    </recommendedName>
</protein>
<evidence type="ECO:0000256" key="3">
    <source>
        <dbReference type="ARBA" id="ARBA00022741"/>
    </source>
</evidence>
<dbReference type="Pfam" id="PF00225">
    <property type="entry name" value="Kinesin"/>
    <property type="match status" value="1"/>
</dbReference>
<gene>
    <name evidence="8" type="ORF">EC957_008361</name>
</gene>
<dbReference type="GO" id="GO:0003777">
    <property type="term" value="F:microtubule motor activity"/>
    <property type="evidence" value="ECO:0007669"/>
    <property type="project" value="InterPro"/>
</dbReference>
<evidence type="ECO:0000313" key="8">
    <source>
        <dbReference type="EMBL" id="KAF9547524.1"/>
    </source>
</evidence>
<dbReference type="GO" id="GO:0007052">
    <property type="term" value="P:mitotic spindle organization"/>
    <property type="evidence" value="ECO:0007669"/>
    <property type="project" value="TreeGrafter"/>
</dbReference>
<dbReference type="GO" id="GO:0008017">
    <property type="term" value="F:microtubule binding"/>
    <property type="evidence" value="ECO:0007669"/>
    <property type="project" value="InterPro"/>
</dbReference>
<keyword evidence="3 6" id="KW-0547">Nucleotide-binding</keyword>
<evidence type="ECO:0000256" key="6">
    <source>
        <dbReference type="PROSITE-ProRule" id="PRU00283"/>
    </source>
</evidence>
<dbReference type="GO" id="GO:0005524">
    <property type="term" value="F:ATP binding"/>
    <property type="evidence" value="ECO:0007669"/>
    <property type="project" value="UniProtKB-UniRule"/>
</dbReference>
<comment type="caution">
    <text evidence="8">The sequence shown here is derived from an EMBL/GenBank/DDBJ whole genome shotgun (WGS) entry which is preliminary data.</text>
</comment>
<keyword evidence="6" id="KW-0505">Motor protein</keyword>
<dbReference type="Proteomes" id="UP000723463">
    <property type="component" value="Unassembled WGS sequence"/>
</dbReference>
<evidence type="ECO:0000313" key="9">
    <source>
        <dbReference type="Proteomes" id="UP000723463"/>
    </source>
</evidence>
<evidence type="ECO:0000256" key="5">
    <source>
        <dbReference type="ARBA" id="ARBA00023054"/>
    </source>
</evidence>
<keyword evidence="9" id="KW-1185">Reference proteome</keyword>
<dbReference type="SUPFAM" id="SSF52540">
    <property type="entry name" value="P-loop containing nucleoside triphosphate hydrolases"/>
    <property type="match status" value="1"/>
</dbReference>
<dbReference type="PANTHER" id="PTHR47969">
    <property type="entry name" value="CHROMOSOME-ASSOCIATED KINESIN KIF4A-RELATED"/>
    <property type="match status" value="1"/>
</dbReference>
<dbReference type="SMART" id="SM00129">
    <property type="entry name" value="KISc"/>
    <property type="match status" value="1"/>
</dbReference>
<dbReference type="Gene3D" id="3.40.850.10">
    <property type="entry name" value="Kinesin motor domain"/>
    <property type="match status" value="1"/>
</dbReference>
<feature type="binding site" evidence="6">
    <location>
        <begin position="119"/>
        <end position="126"/>
    </location>
    <ligand>
        <name>ATP</name>
        <dbReference type="ChEBI" id="CHEBI:30616"/>
    </ligand>
</feature>
<dbReference type="PANTHER" id="PTHR47969:SF15">
    <property type="entry name" value="CHROMOSOME-ASSOCIATED KINESIN KIF4A-RELATED"/>
    <property type="match status" value="1"/>
</dbReference>
<dbReference type="InterPro" id="IPR001752">
    <property type="entry name" value="Kinesin_motor_dom"/>
</dbReference>
<accession>A0A9P6FBG9</accession>
<dbReference type="EMBL" id="JAAAXW010000041">
    <property type="protein sequence ID" value="KAF9547524.1"/>
    <property type="molecule type" value="Genomic_DNA"/>
</dbReference>
<comment type="similarity">
    <text evidence="6">Belongs to the TRAFAC class myosin-kinesin ATPase superfamily. Kinesin family.</text>
</comment>
<evidence type="ECO:0000256" key="1">
    <source>
        <dbReference type="ARBA" id="ARBA00004496"/>
    </source>
</evidence>
<dbReference type="GO" id="GO:0005737">
    <property type="term" value="C:cytoplasm"/>
    <property type="evidence" value="ECO:0007669"/>
    <property type="project" value="UniProtKB-SubCell"/>
</dbReference>
<evidence type="ECO:0000259" key="7">
    <source>
        <dbReference type="PROSITE" id="PS50067"/>
    </source>
</evidence>
<organism evidence="8 9">
    <name type="scientific">Mortierella hygrophila</name>
    <dbReference type="NCBI Taxonomy" id="979708"/>
    <lineage>
        <taxon>Eukaryota</taxon>
        <taxon>Fungi</taxon>
        <taxon>Fungi incertae sedis</taxon>
        <taxon>Mucoromycota</taxon>
        <taxon>Mortierellomycotina</taxon>
        <taxon>Mortierellomycetes</taxon>
        <taxon>Mortierellales</taxon>
        <taxon>Mortierellaceae</taxon>
        <taxon>Mortierella</taxon>
    </lineage>
</organism>
<proteinExistence type="inferred from homology"/>
<dbReference type="GO" id="GO:0005875">
    <property type="term" value="C:microtubule associated complex"/>
    <property type="evidence" value="ECO:0007669"/>
    <property type="project" value="TreeGrafter"/>
</dbReference>
<name>A0A9P6FBG9_9FUNG</name>
<sequence length="230" mass="25376">MTAPSQAPGATAHALETSVQVALRIRPLVTDVRSLSRRVRPETEVLSLIERSATPSSVSGSSTPIEPPQQVVVVPLQRHFTFDHIFGTDAAQEEIYRGCVKRMVDKFMEGYNVTIMAYGQTSSGKTYTMGTGAPSAEDRGSTSEGIIPRAMSQLFYEARRPPPVYPGFKVPALKTTFRVSFVEIYNEDLIDLLVKGDFRPPVSIREDAKGHIYWTGVQEIVVSSVEEVIQ</sequence>
<dbReference type="InterPro" id="IPR027417">
    <property type="entry name" value="P-loop_NTPase"/>
</dbReference>
<feature type="domain" description="Kinesin motor" evidence="7">
    <location>
        <begin position="18"/>
        <end position="230"/>
    </location>
</feature>
<keyword evidence="4 6" id="KW-0067">ATP-binding</keyword>